<feature type="domain" description="AAA+ ATPase" evidence="1">
    <location>
        <begin position="42"/>
        <end position="200"/>
    </location>
</feature>
<dbReference type="InterPro" id="IPR003593">
    <property type="entry name" value="AAA+_ATPase"/>
</dbReference>
<sequence>MYEQYWNLREKPFQNTPDPRFLYLSSQHEDALMKLTYVVAQNLGAGLLTGVFGCGKTLLAKVILKDLGQQKFCTAYISNPLVGEPSELIRAIVRALSPQQLPEKKTELLIDPLLEKLHNILVDNIREGKENIVIIDEAHTINDTRIFEQLRLILNFQTEEKFLLTLLILGQPELKSKIEAIKPLAQRIPIRCHLEPLSEEEVAGYIEHRINVASQGESSSGLRPTFDKEATKIVYNYSGGIPRRINTLCDLVLLSGFAKKIEKIDAKFVESVIKEFNLS</sequence>
<name>A0A7V0QRW3_UNCAE</name>
<dbReference type="InterPro" id="IPR049945">
    <property type="entry name" value="AAA_22"/>
</dbReference>
<dbReference type="EMBL" id="DRBC01000205">
    <property type="protein sequence ID" value="HDN84797.1"/>
    <property type="molecule type" value="Genomic_DNA"/>
</dbReference>
<dbReference type="Gene3D" id="3.40.50.300">
    <property type="entry name" value="P-loop containing nucleotide triphosphate hydrolases"/>
    <property type="match status" value="1"/>
</dbReference>
<dbReference type="Proteomes" id="UP000885660">
    <property type="component" value="Unassembled WGS sequence"/>
</dbReference>
<dbReference type="AlphaFoldDB" id="A0A7V0QRW3"/>
<dbReference type="PANTHER" id="PTHR35894:SF1">
    <property type="entry name" value="PHOSPHORIBULOKINASE _ URIDINE KINASE FAMILY"/>
    <property type="match status" value="1"/>
</dbReference>
<evidence type="ECO:0000313" key="2">
    <source>
        <dbReference type="EMBL" id="HDN84797.1"/>
    </source>
</evidence>
<dbReference type="SMART" id="SM00382">
    <property type="entry name" value="AAA"/>
    <property type="match status" value="1"/>
</dbReference>
<dbReference type="InterPro" id="IPR052026">
    <property type="entry name" value="ExeA_AAA_ATPase_DNA-bind"/>
</dbReference>
<accession>A0A7V0QRW3</accession>
<comment type="caution">
    <text evidence="2">The sequence shown here is derived from an EMBL/GenBank/DDBJ whole genome shotgun (WGS) entry which is preliminary data.</text>
</comment>
<dbReference type="InterPro" id="IPR027417">
    <property type="entry name" value="P-loop_NTPase"/>
</dbReference>
<organism evidence="2">
    <name type="scientific">Aerophobetes bacterium</name>
    <dbReference type="NCBI Taxonomy" id="2030807"/>
    <lineage>
        <taxon>Bacteria</taxon>
        <taxon>Candidatus Aerophobota</taxon>
    </lineage>
</organism>
<gene>
    <name evidence="2" type="ORF">ENG47_03460</name>
</gene>
<evidence type="ECO:0000259" key="1">
    <source>
        <dbReference type="SMART" id="SM00382"/>
    </source>
</evidence>
<protein>
    <submittedName>
        <fullName evidence="2">AAA family ATPase</fullName>
    </submittedName>
</protein>
<dbReference type="GO" id="GO:0016887">
    <property type="term" value="F:ATP hydrolysis activity"/>
    <property type="evidence" value="ECO:0007669"/>
    <property type="project" value="InterPro"/>
</dbReference>
<dbReference type="PANTHER" id="PTHR35894">
    <property type="entry name" value="GENERAL SECRETION PATHWAY PROTEIN A-RELATED"/>
    <property type="match status" value="1"/>
</dbReference>
<reference evidence="2" key="1">
    <citation type="journal article" date="2020" name="mSystems">
        <title>Genome- and Community-Level Interaction Insights into Carbon Utilization and Element Cycling Functions of Hydrothermarchaeota in Hydrothermal Sediment.</title>
        <authorList>
            <person name="Zhou Z."/>
            <person name="Liu Y."/>
            <person name="Xu W."/>
            <person name="Pan J."/>
            <person name="Luo Z.H."/>
            <person name="Li M."/>
        </authorList>
    </citation>
    <scope>NUCLEOTIDE SEQUENCE [LARGE SCALE GENOMIC DNA]</scope>
    <source>
        <strain evidence="2">HyVt-219</strain>
    </source>
</reference>
<dbReference type="SUPFAM" id="SSF52540">
    <property type="entry name" value="P-loop containing nucleoside triphosphate hydrolases"/>
    <property type="match status" value="1"/>
</dbReference>
<proteinExistence type="predicted"/>
<dbReference type="Pfam" id="PF13401">
    <property type="entry name" value="AAA_22"/>
    <property type="match status" value="1"/>
</dbReference>